<dbReference type="OrthoDB" id="573173at2"/>
<evidence type="ECO:0000313" key="2">
    <source>
        <dbReference type="Proteomes" id="UP000315349"/>
    </source>
</evidence>
<dbReference type="RefSeq" id="WP_145304117.1">
    <property type="nucleotide sequence ID" value="NZ_CP036299.1"/>
</dbReference>
<dbReference type="AlphaFoldDB" id="A0A518GU63"/>
<reference evidence="1 2" key="1">
    <citation type="submission" date="2019-02" db="EMBL/GenBank/DDBJ databases">
        <title>Deep-cultivation of Planctomycetes and their phenomic and genomic characterization uncovers novel biology.</title>
        <authorList>
            <person name="Wiegand S."/>
            <person name="Jogler M."/>
            <person name="Boedeker C."/>
            <person name="Pinto D."/>
            <person name="Vollmers J."/>
            <person name="Rivas-Marin E."/>
            <person name="Kohn T."/>
            <person name="Peeters S.H."/>
            <person name="Heuer A."/>
            <person name="Rast P."/>
            <person name="Oberbeckmann S."/>
            <person name="Bunk B."/>
            <person name="Jeske O."/>
            <person name="Meyerdierks A."/>
            <person name="Storesund J.E."/>
            <person name="Kallscheuer N."/>
            <person name="Luecker S."/>
            <person name="Lage O.M."/>
            <person name="Pohl T."/>
            <person name="Merkel B.J."/>
            <person name="Hornburger P."/>
            <person name="Mueller R.-W."/>
            <person name="Bruemmer F."/>
            <person name="Labrenz M."/>
            <person name="Spormann A.M."/>
            <person name="Op den Camp H."/>
            <person name="Overmann J."/>
            <person name="Amann R."/>
            <person name="Jetten M.S.M."/>
            <person name="Mascher T."/>
            <person name="Medema M.H."/>
            <person name="Devos D.P."/>
            <person name="Kaster A.-K."/>
            <person name="Ovreas L."/>
            <person name="Rohde M."/>
            <person name="Galperin M.Y."/>
            <person name="Jogler C."/>
        </authorList>
    </citation>
    <scope>NUCLEOTIDE SEQUENCE [LARGE SCALE GENOMIC DNA]</scope>
    <source>
        <strain evidence="1 2">Spb1</strain>
    </source>
</reference>
<name>A0A518GU63_9PLAN</name>
<keyword evidence="2" id="KW-1185">Reference proteome</keyword>
<gene>
    <name evidence="1" type="ORF">Spb1_40780</name>
</gene>
<protein>
    <submittedName>
        <fullName evidence="1">Uncharacterized protein</fullName>
    </submittedName>
</protein>
<accession>A0A518GU63</accession>
<dbReference type="Proteomes" id="UP000315349">
    <property type="component" value="Chromosome"/>
</dbReference>
<proteinExistence type="predicted"/>
<dbReference type="KEGG" id="peh:Spb1_40780"/>
<evidence type="ECO:0000313" key="1">
    <source>
        <dbReference type="EMBL" id="QDV32129.1"/>
    </source>
</evidence>
<dbReference type="EMBL" id="CP036299">
    <property type="protein sequence ID" value="QDV32129.1"/>
    <property type="molecule type" value="Genomic_DNA"/>
</dbReference>
<organism evidence="1 2">
    <name type="scientific">Planctopirus ephydatiae</name>
    <dbReference type="NCBI Taxonomy" id="2528019"/>
    <lineage>
        <taxon>Bacteria</taxon>
        <taxon>Pseudomonadati</taxon>
        <taxon>Planctomycetota</taxon>
        <taxon>Planctomycetia</taxon>
        <taxon>Planctomycetales</taxon>
        <taxon>Planctomycetaceae</taxon>
        <taxon>Planctopirus</taxon>
    </lineage>
</organism>
<sequence>MSSATDATADKANWLFKHHIAGQLIGENPELFIAIDVNSGDYEVNPKGILAIQQVRARHPESKPFLRKIGSPLAFSMGSWRRVS</sequence>